<feature type="region of interest" description="Disordered" evidence="8">
    <location>
        <begin position="267"/>
        <end position="546"/>
    </location>
</feature>
<dbReference type="EMBL" id="JAATWM020000037">
    <property type="protein sequence ID" value="KAF9872514.1"/>
    <property type="molecule type" value="Genomic_DNA"/>
</dbReference>
<evidence type="ECO:0000259" key="9">
    <source>
        <dbReference type="Pfam" id="PF09302"/>
    </source>
</evidence>
<dbReference type="InterPro" id="IPR038051">
    <property type="entry name" value="XRCC4-like_N_sf"/>
</dbReference>
<feature type="compositionally biased region" description="Polar residues" evidence="8">
    <location>
        <begin position="310"/>
        <end position="323"/>
    </location>
</feature>
<feature type="compositionally biased region" description="Basic and acidic residues" evidence="8">
    <location>
        <begin position="496"/>
        <end position="533"/>
    </location>
</feature>
<dbReference type="PANTHER" id="PTHR32235:SF1">
    <property type="entry name" value="NON-HOMOLOGOUS END-JOINING FACTOR 1"/>
    <property type="match status" value="1"/>
</dbReference>
<dbReference type="OrthoDB" id="2155935at2759"/>
<evidence type="ECO:0000256" key="5">
    <source>
        <dbReference type="ARBA" id="ARBA00023242"/>
    </source>
</evidence>
<dbReference type="Pfam" id="PF09302">
    <property type="entry name" value="XLF"/>
    <property type="match status" value="1"/>
</dbReference>
<keyword evidence="4" id="KW-0234">DNA repair</keyword>
<dbReference type="GO" id="GO:0032807">
    <property type="term" value="C:DNA ligase IV complex"/>
    <property type="evidence" value="ECO:0007669"/>
    <property type="project" value="TreeGrafter"/>
</dbReference>
<organism evidence="11 12">
    <name type="scientific">Colletotrichum karsti</name>
    <dbReference type="NCBI Taxonomy" id="1095194"/>
    <lineage>
        <taxon>Eukaryota</taxon>
        <taxon>Fungi</taxon>
        <taxon>Dikarya</taxon>
        <taxon>Ascomycota</taxon>
        <taxon>Pezizomycotina</taxon>
        <taxon>Sordariomycetes</taxon>
        <taxon>Hypocreomycetidae</taxon>
        <taxon>Glomerellales</taxon>
        <taxon>Glomerellaceae</taxon>
        <taxon>Colletotrichum</taxon>
        <taxon>Colletotrichum boninense species complex</taxon>
    </lineage>
</organism>
<reference evidence="11" key="2">
    <citation type="submission" date="2020-11" db="EMBL/GenBank/DDBJ databases">
        <title>Whole genome sequencing of Colletotrichum sp.</title>
        <authorList>
            <person name="Li H."/>
        </authorList>
    </citation>
    <scope>NUCLEOTIDE SEQUENCE</scope>
    <source>
        <strain evidence="11">CkLH20</strain>
    </source>
</reference>
<comment type="caution">
    <text evidence="11">The sequence shown here is derived from an EMBL/GenBank/DDBJ whole genome shotgun (WGS) entry which is preliminary data.</text>
</comment>
<sequence>MTTPPVWRPLPPAPGLPSLLVSTTFSTTAYTIHLTDLSSIWAETMDRKAILQRSLNESTSIDPTDGPRNMRAFLSKIRSVFDVSHEDHDKASMTLSAAPSREAGEDGLTMRITCELENMQPLEWPVYLQRCPQSRLATELVLPITQANSVKTRQIDSLLAIIKQKDIVITKLLDKLEANGTRLENVFTVLSAKQKPTRQMAEEKVKGLAPLRPDEWKAQLGSDEADMATVLQDVFGASGLEYRPQTDAEDLVSDNWWAKTEGSPIPIVVPKSASSQEPPMATSSGPQNERSDDKDTMGGNPAADEDDDFQVQSTPPHLMSTRNRPAAAATKTAVADADESTEDEDVSQVPDSVPAPPQDRKSQPTRLGMTGQKRQPTPSPPPAPQGSKPGGSETETESEDDASASRAEPSSPPKQSVPERTRTSRSGLGQIGGGKRRSVSPEPLEKAESPKKGGLGRIGGAKRHSKSPEPPKKVGLGRIGGGARPSKTPEPVALDAEDRGRHRSEVKQPEKPRETSQERADKKRNELEKELQRKAASGPARKKRKF</sequence>
<name>A0A9P6HY16_9PEZI</name>
<reference evidence="11" key="1">
    <citation type="submission" date="2020-03" db="EMBL/GenBank/DDBJ databases">
        <authorList>
            <person name="He L."/>
        </authorList>
    </citation>
    <scope>NUCLEOTIDE SEQUENCE</scope>
    <source>
        <strain evidence="11">CkLH20</strain>
    </source>
</reference>
<dbReference type="InterPro" id="IPR052287">
    <property type="entry name" value="NHEJ_factor"/>
</dbReference>
<comment type="subcellular location">
    <subcellularLocation>
        <location evidence="1">Nucleus</location>
    </subcellularLocation>
</comment>
<feature type="compositionally biased region" description="Low complexity" evidence="8">
    <location>
        <begin position="326"/>
        <end position="335"/>
    </location>
</feature>
<proteinExistence type="inferred from homology"/>
<evidence type="ECO:0000313" key="11">
    <source>
        <dbReference type="EMBL" id="KAF9872514.1"/>
    </source>
</evidence>
<evidence type="ECO:0000313" key="12">
    <source>
        <dbReference type="Proteomes" id="UP000781932"/>
    </source>
</evidence>
<evidence type="ECO:0000256" key="8">
    <source>
        <dbReference type="SAM" id="MobiDB-lite"/>
    </source>
</evidence>
<dbReference type="GO" id="GO:0045027">
    <property type="term" value="F:DNA end binding"/>
    <property type="evidence" value="ECO:0007669"/>
    <property type="project" value="TreeGrafter"/>
</dbReference>
<dbReference type="InterPro" id="IPR015381">
    <property type="entry name" value="XLF-like_N"/>
</dbReference>
<evidence type="ECO:0000256" key="2">
    <source>
        <dbReference type="ARBA" id="ARBA00022763"/>
    </source>
</evidence>
<accession>A0A9P6HY16</accession>
<dbReference type="RefSeq" id="XP_038741975.1">
    <property type="nucleotide sequence ID" value="XM_038892726.1"/>
</dbReference>
<comment type="similarity">
    <text evidence="6">Belongs to the XRCC4-XLF family. XLF subfamily.</text>
</comment>
<keyword evidence="12" id="KW-1185">Reference proteome</keyword>
<evidence type="ECO:0000256" key="6">
    <source>
        <dbReference type="ARBA" id="ARBA00025747"/>
    </source>
</evidence>
<dbReference type="CDD" id="cd22285">
    <property type="entry name" value="HD_XLF_N"/>
    <property type="match status" value="1"/>
</dbReference>
<gene>
    <name evidence="11" type="ORF">CkaCkLH20_10011</name>
</gene>
<feature type="compositionally biased region" description="Acidic residues" evidence="8">
    <location>
        <begin position="336"/>
        <end position="346"/>
    </location>
</feature>
<evidence type="ECO:0000259" key="10">
    <source>
        <dbReference type="Pfam" id="PF21928"/>
    </source>
</evidence>
<evidence type="ECO:0000256" key="3">
    <source>
        <dbReference type="ARBA" id="ARBA00023125"/>
    </source>
</evidence>
<evidence type="ECO:0000256" key="4">
    <source>
        <dbReference type="ARBA" id="ARBA00023204"/>
    </source>
</evidence>
<dbReference type="GO" id="GO:0006303">
    <property type="term" value="P:double-strand break repair via nonhomologous end joining"/>
    <property type="evidence" value="ECO:0007669"/>
    <property type="project" value="TreeGrafter"/>
</dbReference>
<dbReference type="Proteomes" id="UP000781932">
    <property type="component" value="Unassembled WGS sequence"/>
</dbReference>
<evidence type="ECO:0000256" key="7">
    <source>
        <dbReference type="ARBA" id="ARBA00044529"/>
    </source>
</evidence>
<dbReference type="Gene3D" id="2.170.210.10">
    <property type="entry name" value="DNA double-strand break repair and VJ recombination XRCC4, N-terminal"/>
    <property type="match status" value="1"/>
</dbReference>
<keyword evidence="3" id="KW-0238">DNA-binding</keyword>
<keyword evidence="2" id="KW-0227">DNA damage</keyword>
<dbReference type="AlphaFoldDB" id="A0A9P6HY16"/>
<dbReference type="InterPro" id="IPR053829">
    <property type="entry name" value="XLF-like_CC"/>
</dbReference>
<evidence type="ECO:0000256" key="1">
    <source>
        <dbReference type="ARBA" id="ARBA00004123"/>
    </source>
</evidence>
<feature type="domain" description="XLF-like coiled-coil region" evidence="10">
    <location>
        <begin position="132"/>
        <end position="184"/>
    </location>
</feature>
<keyword evidence="5" id="KW-0539">Nucleus</keyword>
<feature type="compositionally biased region" description="Polar residues" evidence="8">
    <location>
        <begin position="272"/>
        <end position="288"/>
    </location>
</feature>
<dbReference type="PANTHER" id="PTHR32235">
    <property type="entry name" value="NON-HOMOLOGOUS END-JOINING FACTOR 1"/>
    <property type="match status" value="1"/>
</dbReference>
<feature type="domain" description="XLF-like N-terminal" evidence="9">
    <location>
        <begin position="7"/>
        <end position="129"/>
    </location>
</feature>
<dbReference type="Pfam" id="PF21928">
    <property type="entry name" value="XLF_CC"/>
    <property type="match status" value="1"/>
</dbReference>
<dbReference type="GeneID" id="62165800"/>
<protein>
    <recommendedName>
        <fullName evidence="7">Non-homologous end-joining factor 1</fullName>
    </recommendedName>
</protein>